<comment type="caution">
    <text evidence="10">The sequence shown here is derived from an EMBL/GenBank/DDBJ whole genome shotgun (WGS) entry which is preliminary data.</text>
</comment>
<keyword evidence="5 8" id="KW-0804">Transcription</keyword>
<dbReference type="Pfam" id="PF04934">
    <property type="entry name" value="Med6"/>
    <property type="match status" value="1"/>
</dbReference>
<name>A0AAJ0BYE4_9PEZI</name>
<evidence type="ECO:0000256" key="4">
    <source>
        <dbReference type="ARBA" id="ARBA00023015"/>
    </source>
</evidence>
<accession>A0AAJ0BYE4</accession>
<dbReference type="GO" id="GO:0003712">
    <property type="term" value="F:transcription coregulator activity"/>
    <property type="evidence" value="ECO:0007669"/>
    <property type="project" value="InterPro"/>
</dbReference>
<dbReference type="AlphaFoldDB" id="A0AAJ0BYE4"/>
<dbReference type="InterPro" id="IPR038566">
    <property type="entry name" value="Mediator_Med6_sf"/>
</dbReference>
<comment type="subcellular location">
    <subcellularLocation>
        <location evidence="1 8">Nucleus</location>
    </subcellularLocation>
</comment>
<protein>
    <recommendedName>
        <fullName evidence="3 8">Mediator of RNA polymerase II transcription subunit 6</fullName>
    </recommendedName>
    <alternativeName>
        <fullName evidence="7 8">Mediator complex subunit 6</fullName>
    </alternativeName>
</protein>
<dbReference type="GO" id="GO:0006357">
    <property type="term" value="P:regulation of transcription by RNA polymerase II"/>
    <property type="evidence" value="ECO:0007669"/>
    <property type="project" value="InterPro"/>
</dbReference>
<dbReference type="GO" id="GO:0016592">
    <property type="term" value="C:mediator complex"/>
    <property type="evidence" value="ECO:0007669"/>
    <property type="project" value="InterPro"/>
</dbReference>
<evidence type="ECO:0000256" key="5">
    <source>
        <dbReference type="ARBA" id="ARBA00023163"/>
    </source>
</evidence>
<feature type="compositionally biased region" description="Polar residues" evidence="9">
    <location>
        <begin position="235"/>
        <end position="247"/>
    </location>
</feature>
<comment type="subunit">
    <text evidence="8">Component of the Mediator complex.</text>
</comment>
<dbReference type="InterPro" id="IPR007018">
    <property type="entry name" value="Mediator_Med6"/>
</dbReference>
<evidence type="ECO:0000256" key="8">
    <source>
        <dbReference type="RuleBase" id="RU364143"/>
    </source>
</evidence>
<evidence type="ECO:0000256" key="1">
    <source>
        <dbReference type="ARBA" id="ARBA00004123"/>
    </source>
</evidence>
<keyword evidence="8" id="KW-0010">Activator</keyword>
<dbReference type="EMBL" id="MU839012">
    <property type="protein sequence ID" value="KAK1766157.1"/>
    <property type="molecule type" value="Genomic_DNA"/>
</dbReference>
<evidence type="ECO:0000256" key="7">
    <source>
        <dbReference type="ARBA" id="ARBA00031259"/>
    </source>
</evidence>
<reference evidence="10" key="1">
    <citation type="submission" date="2023-06" db="EMBL/GenBank/DDBJ databases">
        <title>Genome-scale phylogeny and comparative genomics of the fungal order Sordariales.</title>
        <authorList>
            <consortium name="Lawrence Berkeley National Laboratory"/>
            <person name="Hensen N."/>
            <person name="Bonometti L."/>
            <person name="Westerberg I."/>
            <person name="Brannstrom I.O."/>
            <person name="Guillou S."/>
            <person name="Cros-Aarteil S."/>
            <person name="Calhoun S."/>
            <person name="Haridas S."/>
            <person name="Kuo A."/>
            <person name="Mondo S."/>
            <person name="Pangilinan J."/>
            <person name="Riley R."/>
            <person name="Labutti K."/>
            <person name="Andreopoulos B."/>
            <person name="Lipzen A."/>
            <person name="Chen C."/>
            <person name="Yanf M."/>
            <person name="Daum C."/>
            <person name="Ng V."/>
            <person name="Clum A."/>
            <person name="Steindorff A."/>
            <person name="Ohm R."/>
            <person name="Martin F."/>
            <person name="Silar P."/>
            <person name="Natvig D."/>
            <person name="Lalanne C."/>
            <person name="Gautier V."/>
            <person name="Ament-Velasquez S.L."/>
            <person name="Kruys A."/>
            <person name="Hutchinson M.I."/>
            <person name="Powell A.J."/>
            <person name="Barry K."/>
            <person name="Miller A.N."/>
            <person name="Grigoriev I.V."/>
            <person name="Debuchy R."/>
            <person name="Gladieux P."/>
            <person name="Thoren M.H."/>
            <person name="Johannesson H."/>
        </authorList>
    </citation>
    <scope>NUCLEOTIDE SEQUENCE</scope>
    <source>
        <strain evidence="10">8032-3</strain>
    </source>
</reference>
<sequence length="319" mass="34122">MASRQAPPLDEIQWRGPAPQGIHSNSVLWYFSDSPFFDQTSNNAVVINQGLSNQSMQRLLETREAFEGRLKSMSGLEFVVAQEPADMAPGTGTGVWVIRKQTRRKRAGSEDEITVHATYFVVGENIYMAPTLADVMSSRIATISSAISNIFPAADNVQNWSPASGRVYKNPTPTATSRPKGLESKEATPMPDGLGKGSSTNQKAGSKTAPDSRLAEESLAIHLRYGGEYMDENPITGQPGSFHLSSTGRKDKLAAPPPQPLGGGSIKRDGTAPPLPALNTKVAAENPLARNGKETKSPRTGAAPKPRRRKSKGGTTTPS</sequence>
<feature type="region of interest" description="Disordered" evidence="9">
    <location>
        <begin position="230"/>
        <end position="319"/>
    </location>
</feature>
<keyword evidence="6 8" id="KW-0539">Nucleus</keyword>
<proteinExistence type="inferred from homology"/>
<evidence type="ECO:0000256" key="6">
    <source>
        <dbReference type="ARBA" id="ARBA00023242"/>
    </source>
</evidence>
<dbReference type="Proteomes" id="UP001244011">
    <property type="component" value="Unassembled WGS sequence"/>
</dbReference>
<gene>
    <name evidence="8" type="primary">MED6</name>
    <name evidence="10" type="ORF">QBC33DRAFT_542000</name>
</gene>
<comment type="similarity">
    <text evidence="2 8">Belongs to the Mediator complex subunit 6 family.</text>
</comment>
<evidence type="ECO:0000256" key="9">
    <source>
        <dbReference type="SAM" id="MobiDB-lite"/>
    </source>
</evidence>
<evidence type="ECO:0000256" key="2">
    <source>
        <dbReference type="ARBA" id="ARBA00007526"/>
    </source>
</evidence>
<comment type="function">
    <text evidence="8">Component of the Mediator complex, a coactivator involved in the regulated transcription of nearly all RNA polymerase II-dependent genes. Mediator functions as a bridge to convey information from gene-specific regulatory proteins to the basal RNA polymerase II transcription machinery. Mediator is recruited to promoters by direct interactions with regulatory proteins and serves as a scaffold for the assembly of a functional preinitiation complex with RNA polymerase II and the general transcription factors.</text>
</comment>
<keyword evidence="4 8" id="KW-0805">Transcription regulation</keyword>
<dbReference type="PANTHER" id="PTHR13104">
    <property type="entry name" value="MED-6-RELATED"/>
    <property type="match status" value="1"/>
</dbReference>
<evidence type="ECO:0000256" key="3">
    <source>
        <dbReference type="ARBA" id="ARBA00020634"/>
    </source>
</evidence>
<dbReference type="Gene3D" id="3.10.450.580">
    <property type="entry name" value="Mediator complex, subunit Med6"/>
    <property type="match status" value="1"/>
</dbReference>
<feature type="region of interest" description="Disordered" evidence="9">
    <location>
        <begin position="161"/>
        <end position="215"/>
    </location>
</feature>
<evidence type="ECO:0000313" key="11">
    <source>
        <dbReference type="Proteomes" id="UP001244011"/>
    </source>
</evidence>
<keyword evidence="11" id="KW-1185">Reference proteome</keyword>
<evidence type="ECO:0000313" key="10">
    <source>
        <dbReference type="EMBL" id="KAK1766157.1"/>
    </source>
</evidence>
<organism evidence="10 11">
    <name type="scientific">Phialemonium atrogriseum</name>
    <dbReference type="NCBI Taxonomy" id="1093897"/>
    <lineage>
        <taxon>Eukaryota</taxon>
        <taxon>Fungi</taxon>
        <taxon>Dikarya</taxon>
        <taxon>Ascomycota</taxon>
        <taxon>Pezizomycotina</taxon>
        <taxon>Sordariomycetes</taxon>
        <taxon>Sordariomycetidae</taxon>
        <taxon>Cephalothecales</taxon>
        <taxon>Cephalothecaceae</taxon>
        <taxon>Phialemonium</taxon>
    </lineage>
</organism>